<accession>A0A7X9HGZ7</accession>
<dbReference type="GO" id="GO:0006364">
    <property type="term" value="P:rRNA processing"/>
    <property type="evidence" value="ECO:0007669"/>
    <property type="project" value="UniProtKB-UniRule"/>
</dbReference>
<dbReference type="Gene3D" id="3.40.390.30">
    <property type="entry name" value="Metalloproteases ('zincins'), catalytic domain"/>
    <property type="match status" value="1"/>
</dbReference>
<evidence type="ECO:0000256" key="1">
    <source>
        <dbReference type="ARBA" id="ARBA00010875"/>
    </source>
</evidence>
<dbReference type="InterPro" id="IPR023091">
    <property type="entry name" value="MetalPrtase_cat_dom_sf_prd"/>
</dbReference>
<dbReference type="PANTHER" id="PTHR46986">
    <property type="entry name" value="ENDORIBONUCLEASE YBEY, CHLOROPLASTIC"/>
    <property type="match status" value="1"/>
</dbReference>
<keyword evidence="6 7" id="KW-0862">Zinc</keyword>
<protein>
    <recommendedName>
        <fullName evidence="7">Endoribonuclease YbeY</fullName>
        <ecNumber evidence="7">3.1.-.-</ecNumber>
    </recommendedName>
</protein>
<evidence type="ECO:0000256" key="4">
    <source>
        <dbReference type="ARBA" id="ARBA00022759"/>
    </source>
</evidence>
<organism evidence="8 9">
    <name type="scientific">candidate division WWE3 bacterium</name>
    <dbReference type="NCBI Taxonomy" id="2053526"/>
    <lineage>
        <taxon>Bacteria</taxon>
        <taxon>Katanobacteria</taxon>
    </lineage>
</organism>
<dbReference type="GO" id="GO:0004222">
    <property type="term" value="F:metalloendopeptidase activity"/>
    <property type="evidence" value="ECO:0007669"/>
    <property type="project" value="InterPro"/>
</dbReference>
<name>A0A7X9HGZ7_UNCKA</name>
<dbReference type="SUPFAM" id="SSF55486">
    <property type="entry name" value="Metalloproteases ('zincins'), catalytic domain"/>
    <property type="match status" value="1"/>
</dbReference>
<evidence type="ECO:0000313" key="9">
    <source>
        <dbReference type="Proteomes" id="UP000526033"/>
    </source>
</evidence>
<evidence type="ECO:0000256" key="2">
    <source>
        <dbReference type="ARBA" id="ARBA00022722"/>
    </source>
</evidence>
<dbReference type="EMBL" id="JAAZNL010000025">
    <property type="protein sequence ID" value="NMB70072.1"/>
    <property type="molecule type" value="Genomic_DNA"/>
</dbReference>
<feature type="binding site" evidence="7">
    <location>
        <position position="86"/>
    </location>
    <ligand>
        <name>Zn(2+)</name>
        <dbReference type="ChEBI" id="CHEBI:29105"/>
        <note>catalytic</note>
    </ligand>
</feature>
<dbReference type="PANTHER" id="PTHR46986:SF1">
    <property type="entry name" value="ENDORIBONUCLEASE YBEY, CHLOROPLASTIC"/>
    <property type="match status" value="1"/>
</dbReference>
<comment type="function">
    <text evidence="7">Single strand-specific metallo-endoribonuclease involved in late-stage 70S ribosome quality control and in maturation of the 3' terminus of the 16S rRNA.</text>
</comment>
<dbReference type="Proteomes" id="UP000526033">
    <property type="component" value="Unassembled WGS sequence"/>
</dbReference>
<dbReference type="InterPro" id="IPR002036">
    <property type="entry name" value="YbeY"/>
</dbReference>
<keyword evidence="7" id="KW-0690">Ribosome biogenesis</keyword>
<feature type="binding site" evidence="7">
    <location>
        <position position="90"/>
    </location>
    <ligand>
        <name>Zn(2+)</name>
        <dbReference type="ChEBI" id="CHEBI:29105"/>
        <note>catalytic</note>
    </ligand>
</feature>
<feature type="binding site" evidence="7">
    <location>
        <position position="96"/>
    </location>
    <ligand>
        <name>Zn(2+)</name>
        <dbReference type="ChEBI" id="CHEBI:29105"/>
        <note>catalytic</note>
    </ligand>
</feature>
<proteinExistence type="inferred from homology"/>
<reference evidence="8 9" key="1">
    <citation type="journal article" date="2020" name="Biotechnol. Biofuels">
        <title>New insights from the biogas microbiome by comprehensive genome-resolved metagenomics of nearly 1600 species originating from multiple anaerobic digesters.</title>
        <authorList>
            <person name="Campanaro S."/>
            <person name="Treu L."/>
            <person name="Rodriguez-R L.M."/>
            <person name="Kovalovszki A."/>
            <person name="Ziels R.M."/>
            <person name="Maus I."/>
            <person name="Zhu X."/>
            <person name="Kougias P.G."/>
            <person name="Basile A."/>
            <person name="Luo G."/>
            <person name="Schluter A."/>
            <person name="Konstantinidis K.T."/>
            <person name="Angelidaki I."/>
        </authorList>
    </citation>
    <scope>NUCLEOTIDE SEQUENCE [LARGE SCALE GENOMIC DNA]</scope>
    <source>
        <strain evidence="8">AS27yjCOA_165</strain>
    </source>
</reference>
<keyword evidence="5 7" id="KW-0378">Hydrolase</keyword>
<evidence type="ECO:0000256" key="5">
    <source>
        <dbReference type="ARBA" id="ARBA00022801"/>
    </source>
</evidence>
<dbReference type="AlphaFoldDB" id="A0A7X9HGZ7"/>
<keyword evidence="3 7" id="KW-0479">Metal-binding</keyword>
<keyword evidence="4 7" id="KW-0255">Endonuclease</keyword>
<evidence type="ECO:0000256" key="3">
    <source>
        <dbReference type="ARBA" id="ARBA00022723"/>
    </source>
</evidence>
<dbReference type="EC" id="3.1.-.-" evidence="7"/>
<dbReference type="HAMAP" id="MF_00009">
    <property type="entry name" value="Endoribonucl_YbeY"/>
    <property type="match status" value="1"/>
</dbReference>
<comment type="subcellular location">
    <subcellularLocation>
        <location evidence="7">Cytoplasm</location>
    </subcellularLocation>
</comment>
<comment type="similarity">
    <text evidence="1 7">Belongs to the endoribonuclease YbeY family.</text>
</comment>
<dbReference type="NCBIfam" id="TIGR00043">
    <property type="entry name" value="rRNA maturation RNase YbeY"/>
    <property type="match status" value="1"/>
</dbReference>
<evidence type="ECO:0000313" key="8">
    <source>
        <dbReference type="EMBL" id="NMB70072.1"/>
    </source>
</evidence>
<comment type="cofactor">
    <cofactor evidence="7">
        <name>Zn(2+)</name>
        <dbReference type="ChEBI" id="CHEBI:29105"/>
    </cofactor>
    <text evidence="7">Binds 1 zinc ion.</text>
</comment>
<gene>
    <name evidence="7 8" type="primary">ybeY</name>
    <name evidence="8" type="ORF">GYA27_02620</name>
</gene>
<dbReference type="GO" id="GO:0008270">
    <property type="term" value="F:zinc ion binding"/>
    <property type="evidence" value="ECO:0007669"/>
    <property type="project" value="UniProtKB-UniRule"/>
</dbReference>
<keyword evidence="7" id="KW-0698">rRNA processing</keyword>
<dbReference type="GO" id="GO:0004521">
    <property type="term" value="F:RNA endonuclease activity"/>
    <property type="evidence" value="ECO:0007669"/>
    <property type="project" value="UniProtKB-UniRule"/>
</dbReference>
<keyword evidence="2 7" id="KW-0540">Nuclease</keyword>
<comment type="caution">
    <text evidence="8">The sequence shown here is derived from an EMBL/GenBank/DDBJ whole genome shotgun (WGS) entry which is preliminary data.</text>
</comment>
<evidence type="ECO:0000256" key="7">
    <source>
        <dbReference type="HAMAP-Rule" id="MF_00009"/>
    </source>
</evidence>
<keyword evidence="7" id="KW-0963">Cytoplasm</keyword>
<dbReference type="Pfam" id="PF02130">
    <property type="entry name" value="YbeY"/>
    <property type="match status" value="1"/>
</dbReference>
<sequence>MILKDLNGKKIHISVYISDDKEIAKLNKKYRNKEYATDVLSFNINEELEDGTFYLGDVIVNKEQASRQAAEFGNNVEQEISELAGHGILHLLGVHHDGDDH</sequence>
<dbReference type="GO" id="GO:0005737">
    <property type="term" value="C:cytoplasm"/>
    <property type="evidence" value="ECO:0007669"/>
    <property type="project" value="UniProtKB-SubCell"/>
</dbReference>
<evidence type="ECO:0000256" key="6">
    <source>
        <dbReference type="ARBA" id="ARBA00022833"/>
    </source>
</evidence>